<dbReference type="GO" id="GO:0016788">
    <property type="term" value="F:hydrolase activity, acting on ester bonds"/>
    <property type="evidence" value="ECO:0007669"/>
    <property type="project" value="InterPro"/>
</dbReference>
<dbReference type="InterPro" id="IPR015991">
    <property type="entry name" value="TatD/YcfH-like"/>
</dbReference>
<dbReference type="Pfam" id="PF01026">
    <property type="entry name" value="TatD_DNase"/>
    <property type="match status" value="1"/>
</dbReference>
<dbReference type="EMBL" id="JASNVP010000008">
    <property type="protein sequence ID" value="MDK4326609.1"/>
    <property type="molecule type" value="Genomic_DNA"/>
</dbReference>
<dbReference type="GO" id="GO:0004536">
    <property type="term" value="F:DNA nuclease activity"/>
    <property type="evidence" value="ECO:0007669"/>
    <property type="project" value="InterPro"/>
</dbReference>
<reference evidence="5 7" key="1">
    <citation type="submission" date="2023-05" db="EMBL/GenBank/DDBJ databases">
        <title>Metabolic capabilities are highly conserved among human nasal-associated Corynebacterium species in pangenomic analyses.</title>
        <authorList>
            <person name="Tran T.H."/>
            <person name="Roberts A.Q."/>
            <person name="Escapa I.F."/>
            <person name="Gao W."/>
            <person name="Conlan S."/>
            <person name="Kong H."/>
            <person name="Segre J.A."/>
            <person name="Kelly M.S."/>
            <person name="Lemon K.P."/>
        </authorList>
    </citation>
    <scope>NUCLEOTIDE SEQUENCE</scope>
    <source>
        <strain evidence="5">KPL2654</strain>
        <strain evidence="4 7">KPL2811</strain>
    </source>
</reference>
<dbReference type="GO" id="GO:0046872">
    <property type="term" value="F:metal ion binding"/>
    <property type="evidence" value="ECO:0007669"/>
    <property type="project" value="UniProtKB-KW"/>
</dbReference>
<dbReference type="PANTHER" id="PTHR46124">
    <property type="entry name" value="D-AMINOACYL-TRNA DEACYLASE"/>
    <property type="match status" value="1"/>
</dbReference>
<evidence type="ECO:0000313" key="7">
    <source>
        <dbReference type="Proteomes" id="UP001243856"/>
    </source>
</evidence>
<dbReference type="InterPro" id="IPR018228">
    <property type="entry name" value="DNase_TatD-rel_CS"/>
</dbReference>
<keyword evidence="2 5" id="KW-0378">Hydrolase</keyword>
<dbReference type="SUPFAM" id="SSF51556">
    <property type="entry name" value="Metallo-dependent hydrolases"/>
    <property type="match status" value="1"/>
</dbReference>
<dbReference type="PIRSF" id="PIRSF005902">
    <property type="entry name" value="DNase_TatD"/>
    <property type="match status" value="1"/>
</dbReference>
<dbReference type="NCBIfam" id="TIGR00010">
    <property type="entry name" value="YchF/TatD family DNA exonuclease"/>
    <property type="match status" value="1"/>
</dbReference>
<feature type="binding site" evidence="3">
    <location>
        <position position="25"/>
    </location>
    <ligand>
        <name>a divalent metal cation</name>
        <dbReference type="ChEBI" id="CHEBI:60240"/>
        <label>1</label>
    </ligand>
</feature>
<feature type="binding site" evidence="3">
    <location>
        <position position="23"/>
    </location>
    <ligand>
        <name>a divalent metal cation</name>
        <dbReference type="ChEBI" id="CHEBI:60240"/>
        <label>1</label>
    </ligand>
</feature>
<dbReference type="RefSeq" id="WP_126844420.1">
    <property type="nucleotide sequence ID" value="NZ_CABIYR010000010.1"/>
</dbReference>
<dbReference type="Proteomes" id="UP001243856">
    <property type="component" value="Unassembled WGS sequence"/>
</dbReference>
<dbReference type="Gene3D" id="3.20.20.140">
    <property type="entry name" value="Metal-dependent hydrolases"/>
    <property type="match status" value="1"/>
</dbReference>
<proteinExistence type="predicted"/>
<dbReference type="InterPro" id="IPR001130">
    <property type="entry name" value="TatD-like"/>
</dbReference>
<dbReference type="PANTHER" id="PTHR46124:SF2">
    <property type="entry name" value="D-AMINOACYL-TRNA DEACYLASE"/>
    <property type="match status" value="1"/>
</dbReference>
<evidence type="ECO:0000313" key="6">
    <source>
        <dbReference type="Proteomes" id="UP001226160"/>
    </source>
</evidence>
<protein>
    <submittedName>
        <fullName evidence="5">TatD family hydrolase</fullName>
    </submittedName>
</protein>
<feature type="binding site" evidence="3">
    <location>
        <position position="150"/>
    </location>
    <ligand>
        <name>a divalent metal cation</name>
        <dbReference type="ChEBI" id="CHEBI:60240"/>
        <label>2</label>
    </ligand>
</feature>
<keyword evidence="7" id="KW-1185">Reference proteome</keyword>
<evidence type="ECO:0000256" key="2">
    <source>
        <dbReference type="ARBA" id="ARBA00022801"/>
    </source>
</evidence>
<keyword evidence="1 3" id="KW-0479">Metal-binding</keyword>
<organism evidence="5 6">
    <name type="scientific">Corynebacterium propinquum</name>
    <dbReference type="NCBI Taxonomy" id="43769"/>
    <lineage>
        <taxon>Bacteria</taxon>
        <taxon>Bacillati</taxon>
        <taxon>Actinomycetota</taxon>
        <taxon>Actinomycetes</taxon>
        <taxon>Mycobacteriales</taxon>
        <taxon>Corynebacteriaceae</taxon>
        <taxon>Corynebacterium</taxon>
    </lineage>
</organism>
<sequence length="281" mass="30679">MSKKKSRPQPFPAPEITGIVDAHTHLTSCRGSSIAEFVERAIAGGIGEICTVGDDLAEAELALQAARQHHNLHAACAIHPTKAHQLDENAKIRLSEMARDENCVAIGETGLDSYWIEHSPESTATLEQQEASLRWHTQLAREVGKTLMIHNREADADLLRILDDEPAPPQVMLHCFSSSAAMAREAIDRGWILSFAGNVTFKRNDELRKAASLVPKGQLLIETDAPFMTPEPFRGAPNEPSLVGHTALCVAQQRGQSPEELAAEVRGTYYRVYGLATESAS</sequence>
<dbReference type="CDD" id="cd01310">
    <property type="entry name" value="TatD_DNAse"/>
    <property type="match status" value="1"/>
</dbReference>
<feature type="binding site" evidence="3">
    <location>
        <position position="224"/>
    </location>
    <ligand>
        <name>a divalent metal cation</name>
        <dbReference type="ChEBI" id="CHEBI:60240"/>
        <label>1</label>
    </ligand>
</feature>
<dbReference type="GO" id="GO:0005829">
    <property type="term" value="C:cytosol"/>
    <property type="evidence" value="ECO:0007669"/>
    <property type="project" value="TreeGrafter"/>
</dbReference>
<dbReference type="EMBL" id="JASNVK010000007">
    <property type="protein sequence ID" value="MDK4300627.1"/>
    <property type="molecule type" value="Genomic_DNA"/>
</dbReference>
<feature type="binding site" evidence="3">
    <location>
        <position position="174"/>
    </location>
    <ligand>
        <name>a divalent metal cation</name>
        <dbReference type="ChEBI" id="CHEBI:60240"/>
        <label>2</label>
    </ligand>
</feature>
<evidence type="ECO:0000256" key="3">
    <source>
        <dbReference type="PIRSR" id="PIRSR005902-1"/>
    </source>
</evidence>
<evidence type="ECO:0000256" key="1">
    <source>
        <dbReference type="ARBA" id="ARBA00022723"/>
    </source>
</evidence>
<dbReference type="InterPro" id="IPR032466">
    <property type="entry name" value="Metal_Hydrolase"/>
</dbReference>
<dbReference type="FunFam" id="3.20.20.140:FF:000005">
    <property type="entry name" value="TatD family hydrolase"/>
    <property type="match status" value="1"/>
</dbReference>
<comment type="caution">
    <text evidence="5">The sequence shown here is derived from an EMBL/GenBank/DDBJ whole genome shotgun (WGS) entry which is preliminary data.</text>
</comment>
<name>A0AAP4BUD6_9CORY</name>
<gene>
    <name evidence="4" type="ORF">QPX45_05100</name>
    <name evidence="5" type="ORF">QPX54_08860</name>
</gene>
<dbReference type="PROSITE" id="PS01091">
    <property type="entry name" value="TATD_3"/>
    <property type="match status" value="1"/>
</dbReference>
<accession>A0AAP4BUD6</accession>
<dbReference type="Proteomes" id="UP001226160">
    <property type="component" value="Unassembled WGS sequence"/>
</dbReference>
<evidence type="ECO:0000313" key="5">
    <source>
        <dbReference type="EMBL" id="MDK4326609.1"/>
    </source>
</evidence>
<dbReference type="AlphaFoldDB" id="A0AAP4BUD6"/>
<feature type="binding site" evidence="3">
    <location>
        <position position="108"/>
    </location>
    <ligand>
        <name>a divalent metal cation</name>
        <dbReference type="ChEBI" id="CHEBI:60240"/>
        <label>1</label>
    </ligand>
</feature>
<evidence type="ECO:0000313" key="4">
    <source>
        <dbReference type="EMBL" id="MDK4300627.1"/>
    </source>
</evidence>